<accession>L0DPZ6</accession>
<dbReference type="InterPro" id="IPR036873">
    <property type="entry name" value="Rhodanese-like_dom_sf"/>
</dbReference>
<dbReference type="CDD" id="cd01448">
    <property type="entry name" value="TST_Repeat_1"/>
    <property type="match status" value="1"/>
</dbReference>
<dbReference type="InterPro" id="IPR051126">
    <property type="entry name" value="Thiosulfate_sulfurtransferase"/>
</dbReference>
<dbReference type="EMBL" id="CP003364">
    <property type="protein sequence ID" value="AGA30885.1"/>
    <property type="molecule type" value="Genomic_DNA"/>
</dbReference>
<sequence>MPHDLLVTTEWLEAHLDDPNVRVVDVRGSVTTRPLEPGVEEATYRGAIDEYLASHIPGAVYVDWTKDIIDPDDPVPAQIAPPARFAEIMAERGIGESTHVIAVDHMGGQFATRLWWALTYYGHDAVSVLDGGWNRWVEEEREVEAGPVTVPRAHFQPRPRPEWRASAAEVLTRLGQPGLQLLDARDAGQYTGSKRRGPRGGHIPSAVHVPRELFFAPEGGFLPLEDICQRMVERGVVPEKPTIAYCNGGVAATVVLFNLARLGYANLTNYDGSWNEWGPRLDLPIAP</sequence>
<dbReference type="PROSITE" id="PS00380">
    <property type="entry name" value="RHODANESE_1"/>
    <property type="match status" value="1"/>
</dbReference>
<dbReference type="GO" id="GO:0004792">
    <property type="term" value="F:thiosulfate-cyanide sulfurtransferase activity"/>
    <property type="evidence" value="ECO:0007669"/>
    <property type="project" value="InterPro"/>
</dbReference>
<dbReference type="RefSeq" id="WP_015249959.1">
    <property type="nucleotide sequence ID" value="NC_019892.1"/>
</dbReference>
<gene>
    <name evidence="3" type="ordered locus">Sinac_6821</name>
</gene>
<dbReference type="PANTHER" id="PTHR43855">
    <property type="entry name" value="THIOSULFATE SULFURTRANSFERASE"/>
    <property type="match status" value="1"/>
</dbReference>
<dbReference type="CDD" id="cd01449">
    <property type="entry name" value="TST_Repeat_2"/>
    <property type="match status" value="1"/>
</dbReference>
<dbReference type="PANTHER" id="PTHR43855:SF1">
    <property type="entry name" value="THIOSULFATE SULFURTRANSFERASE"/>
    <property type="match status" value="1"/>
</dbReference>
<organism evidence="3 4">
    <name type="scientific">Singulisphaera acidiphila (strain ATCC BAA-1392 / DSM 18658 / VKM B-2454 / MOB10)</name>
    <dbReference type="NCBI Taxonomy" id="886293"/>
    <lineage>
        <taxon>Bacteria</taxon>
        <taxon>Pseudomonadati</taxon>
        <taxon>Planctomycetota</taxon>
        <taxon>Planctomycetia</taxon>
        <taxon>Isosphaerales</taxon>
        <taxon>Isosphaeraceae</taxon>
        <taxon>Singulisphaera</taxon>
    </lineage>
</organism>
<dbReference type="PROSITE" id="PS50206">
    <property type="entry name" value="RHODANESE_3"/>
    <property type="match status" value="2"/>
</dbReference>
<feature type="domain" description="Rhodanese" evidence="2">
    <location>
        <begin position="17"/>
        <end position="145"/>
    </location>
</feature>
<evidence type="ECO:0000313" key="4">
    <source>
        <dbReference type="Proteomes" id="UP000010798"/>
    </source>
</evidence>
<dbReference type="STRING" id="886293.Sinac_6821"/>
<dbReference type="InterPro" id="IPR001763">
    <property type="entry name" value="Rhodanese-like_dom"/>
</dbReference>
<feature type="domain" description="Rhodanese" evidence="2">
    <location>
        <begin position="175"/>
        <end position="286"/>
    </location>
</feature>
<evidence type="ECO:0000256" key="1">
    <source>
        <dbReference type="ARBA" id="ARBA00022737"/>
    </source>
</evidence>
<dbReference type="HOGENOM" id="CLU_031618_0_0_0"/>
<keyword evidence="4" id="KW-1185">Reference proteome</keyword>
<proteinExistence type="predicted"/>
<keyword evidence="1" id="KW-0677">Repeat</keyword>
<keyword evidence="3" id="KW-0808">Transferase</keyword>
<evidence type="ECO:0000259" key="2">
    <source>
        <dbReference type="PROSITE" id="PS50206"/>
    </source>
</evidence>
<dbReference type="Gene3D" id="3.40.250.10">
    <property type="entry name" value="Rhodanese-like domain"/>
    <property type="match status" value="2"/>
</dbReference>
<dbReference type="SUPFAM" id="SSF52821">
    <property type="entry name" value="Rhodanese/Cell cycle control phosphatase"/>
    <property type="match status" value="2"/>
</dbReference>
<dbReference type="Pfam" id="PF00581">
    <property type="entry name" value="Rhodanese"/>
    <property type="match status" value="2"/>
</dbReference>
<dbReference type="InterPro" id="IPR001307">
    <property type="entry name" value="Thiosulphate_STrfase_CS"/>
</dbReference>
<evidence type="ECO:0000313" key="3">
    <source>
        <dbReference type="EMBL" id="AGA30885.1"/>
    </source>
</evidence>
<dbReference type="eggNOG" id="COG2897">
    <property type="taxonomic scope" value="Bacteria"/>
</dbReference>
<dbReference type="SMART" id="SM00450">
    <property type="entry name" value="RHOD"/>
    <property type="match status" value="2"/>
</dbReference>
<dbReference type="AlphaFoldDB" id="L0DPZ6"/>
<protein>
    <submittedName>
        <fullName evidence="3">Rhodanese-related sulfurtransferase</fullName>
    </submittedName>
</protein>
<dbReference type="OrthoDB" id="9770030at2"/>
<dbReference type="Proteomes" id="UP000010798">
    <property type="component" value="Chromosome"/>
</dbReference>
<reference evidence="3 4" key="1">
    <citation type="submission" date="2012-02" db="EMBL/GenBank/DDBJ databases">
        <title>Complete sequence of chromosome of Singulisphaera acidiphila DSM 18658.</title>
        <authorList>
            <consortium name="US DOE Joint Genome Institute (JGI-PGF)"/>
            <person name="Lucas S."/>
            <person name="Copeland A."/>
            <person name="Lapidus A."/>
            <person name="Glavina del Rio T."/>
            <person name="Dalin E."/>
            <person name="Tice H."/>
            <person name="Bruce D."/>
            <person name="Goodwin L."/>
            <person name="Pitluck S."/>
            <person name="Peters L."/>
            <person name="Ovchinnikova G."/>
            <person name="Chertkov O."/>
            <person name="Kyrpides N."/>
            <person name="Mavromatis K."/>
            <person name="Ivanova N."/>
            <person name="Brettin T."/>
            <person name="Detter J.C."/>
            <person name="Han C."/>
            <person name="Larimer F."/>
            <person name="Land M."/>
            <person name="Hauser L."/>
            <person name="Markowitz V."/>
            <person name="Cheng J.-F."/>
            <person name="Hugenholtz P."/>
            <person name="Woyke T."/>
            <person name="Wu D."/>
            <person name="Tindall B."/>
            <person name="Pomrenke H."/>
            <person name="Brambilla E."/>
            <person name="Klenk H.-P."/>
            <person name="Eisen J.A."/>
        </authorList>
    </citation>
    <scope>NUCLEOTIDE SEQUENCE [LARGE SCALE GENOMIC DNA]</scope>
    <source>
        <strain evidence="4">ATCC BAA-1392 / DSM 18658 / VKM B-2454 / MOB10</strain>
    </source>
</reference>
<dbReference type="KEGG" id="saci:Sinac_6821"/>
<name>L0DPZ6_SINAD</name>